<dbReference type="GO" id="GO:0008519">
    <property type="term" value="F:ammonium channel activity"/>
    <property type="evidence" value="ECO:0007669"/>
    <property type="project" value="InterPro"/>
</dbReference>
<evidence type="ECO:0000256" key="9">
    <source>
        <dbReference type="SAM" id="MobiDB-lite"/>
    </source>
</evidence>
<evidence type="ECO:0000313" key="11">
    <source>
        <dbReference type="EMBL" id="KAK3768611.1"/>
    </source>
</evidence>
<name>A0AAE0ZH09_9GAST</name>
<dbReference type="EMBL" id="JAWDGP010004035">
    <property type="protein sequence ID" value="KAK3768611.1"/>
    <property type="molecule type" value="Genomic_DNA"/>
</dbReference>
<dbReference type="PANTHER" id="PTHR11730">
    <property type="entry name" value="AMMONIUM TRANSPORTER"/>
    <property type="match status" value="1"/>
</dbReference>
<dbReference type="AlphaFoldDB" id="A0AAE0ZH09"/>
<dbReference type="Pfam" id="PF00909">
    <property type="entry name" value="Ammonium_transp"/>
    <property type="match status" value="1"/>
</dbReference>
<keyword evidence="7 8" id="KW-0924">Ammonia transport</keyword>
<dbReference type="InterPro" id="IPR018047">
    <property type="entry name" value="Ammonium_transpt_CS"/>
</dbReference>
<dbReference type="Proteomes" id="UP001283361">
    <property type="component" value="Unassembled WGS sequence"/>
</dbReference>
<feature type="transmembrane region" description="Helical" evidence="8">
    <location>
        <begin position="70"/>
        <end position="89"/>
    </location>
</feature>
<dbReference type="NCBIfam" id="TIGR00836">
    <property type="entry name" value="amt"/>
    <property type="match status" value="1"/>
</dbReference>
<gene>
    <name evidence="11" type="ORF">RRG08_015766</name>
</gene>
<protein>
    <recommendedName>
        <fullName evidence="8">Ammonium transporter</fullName>
    </recommendedName>
</protein>
<comment type="similarity">
    <text evidence="2 8">Belongs to the ammonia transporter channel (TC 1.A.11.2) family.</text>
</comment>
<feature type="compositionally biased region" description="Basic and acidic residues" evidence="9">
    <location>
        <begin position="502"/>
        <end position="517"/>
    </location>
</feature>
<feature type="transmembrane region" description="Helical" evidence="8">
    <location>
        <begin position="377"/>
        <end position="405"/>
    </location>
</feature>
<sequence length="630" mass="67848">MSDYEEEVMAAENATGIDLTSSPITWDDATWILTSAFIIFTMQSGFGLLEAGNVSGKNEVNIMVKNVVDVVFGGLTYWMFGFGLSFGQAEGTNPFCGIGFFFVDVESESMGIVYSTFVFQLSFATTATTIVSGAMAERTKLTSYIVFSLVNTIVYCIPAHWAWASNGFLAKLGCIDFAGSGVVHMVGGVSGLVATLLLGPRTNRFEKDAPKPPMANPANAIVGMFMLWWGWLAFNCGSTFGISRGKWKLAAKTAVTTLLSSMSGGIVAISASYFFQNKNFDIGYMVNGILGSLVSVTASCPIIHTWESLIIGAIGAVVTIGCDVFLNRLRVDDPVAAVAVHGASGAWGLLAVGFFASEDPVENLTNGRNGLFHGGGFYLIGVQLLAIICETVWSGGITFLLLYLIDRAMGLRMSEEDERLGADLVEHCVSRANTDSHLVFSGQSSTDATVSQLRLCLDSWARPKNKDSGKSDSNGEDMRHKANGLAVTHDPVQSIQIQPRSPTRDGEGSAHVRDGSPSREIGSRASYINHGMSVDDAQRSTVYRPTALPDRRNDVRRESTLSTKTKDSMSVSRTSNSRHLLDGGALQRLEQNRKAIPRNRNGNAVMHTSGANSHDDEIAKFAHIAQVYPA</sequence>
<dbReference type="InterPro" id="IPR029020">
    <property type="entry name" value="Ammonium/urea_transptr"/>
</dbReference>
<dbReference type="PANTHER" id="PTHR11730:SF58">
    <property type="entry name" value="AMMONIUM TRANSPORTER"/>
    <property type="match status" value="1"/>
</dbReference>
<dbReference type="GO" id="GO:0097272">
    <property type="term" value="P:ammonium homeostasis"/>
    <property type="evidence" value="ECO:0007669"/>
    <property type="project" value="TreeGrafter"/>
</dbReference>
<feature type="transmembrane region" description="Helical" evidence="8">
    <location>
        <begin position="175"/>
        <end position="199"/>
    </location>
</feature>
<comment type="subcellular location">
    <subcellularLocation>
        <location evidence="8">Cell membrane</location>
        <topology evidence="8">Multi-pass membrane protein</topology>
    </subcellularLocation>
    <subcellularLocation>
        <location evidence="1">Membrane</location>
        <topology evidence="1">Multi-pass membrane protein</topology>
    </subcellularLocation>
</comment>
<feature type="transmembrane region" description="Helical" evidence="8">
    <location>
        <begin position="220"/>
        <end position="242"/>
    </location>
</feature>
<feature type="transmembrane region" description="Helical" evidence="8">
    <location>
        <begin position="282"/>
        <end position="304"/>
    </location>
</feature>
<feature type="compositionally biased region" description="Polar residues" evidence="9">
    <location>
        <begin position="491"/>
        <end position="501"/>
    </location>
</feature>
<feature type="region of interest" description="Disordered" evidence="9">
    <location>
        <begin position="592"/>
        <end position="611"/>
    </location>
</feature>
<feature type="domain" description="Ammonium transporter AmtB-like" evidence="10">
    <location>
        <begin position="31"/>
        <end position="427"/>
    </location>
</feature>
<accession>A0AAE0ZH09</accession>
<evidence type="ECO:0000256" key="7">
    <source>
        <dbReference type="ARBA" id="ARBA00023177"/>
    </source>
</evidence>
<keyword evidence="5 8" id="KW-1133">Transmembrane helix</keyword>
<dbReference type="PROSITE" id="PS01219">
    <property type="entry name" value="AMMONIUM_TRANSP"/>
    <property type="match status" value="1"/>
</dbReference>
<keyword evidence="4 8" id="KW-0812">Transmembrane</keyword>
<feature type="transmembrane region" description="Helical" evidence="8">
    <location>
        <begin position="29"/>
        <end position="49"/>
    </location>
</feature>
<feature type="transmembrane region" description="Helical" evidence="8">
    <location>
        <begin position="338"/>
        <end position="357"/>
    </location>
</feature>
<feature type="region of interest" description="Disordered" evidence="9">
    <location>
        <begin position="484"/>
        <end position="577"/>
    </location>
</feature>
<feature type="transmembrane region" description="Helical" evidence="8">
    <location>
        <begin position="144"/>
        <end position="163"/>
    </location>
</feature>
<feature type="transmembrane region" description="Helical" evidence="8">
    <location>
        <begin position="109"/>
        <end position="132"/>
    </location>
</feature>
<feature type="transmembrane region" description="Helical" evidence="8">
    <location>
        <begin position="310"/>
        <end position="326"/>
    </location>
</feature>
<evidence type="ECO:0000259" key="10">
    <source>
        <dbReference type="Pfam" id="PF00909"/>
    </source>
</evidence>
<reference evidence="11" key="1">
    <citation type="journal article" date="2023" name="G3 (Bethesda)">
        <title>A reference genome for the long-term kleptoplast-retaining sea slug Elysia crispata morphotype clarki.</title>
        <authorList>
            <person name="Eastman K.E."/>
            <person name="Pendleton A.L."/>
            <person name="Shaikh M.A."/>
            <person name="Suttiyut T."/>
            <person name="Ogas R."/>
            <person name="Tomko P."/>
            <person name="Gavelis G."/>
            <person name="Widhalm J.R."/>
            <person name="Wisecaver J.H."/>
        </authorList>
    </citation>
    <scope>NUCLEOTIDE SEQUENCE</scope>
    <source>
        <strain evidence="11">ECLA1</strain>
    </source>
</reference>
<evidence type="ECO:0000256" key="1">
    <source>
        <dbReference type="ARBA" id="ARBA00004141"/>
    </source>
</evidence>
<evidence type="ECO:0000313" key="12">
    <source>
        <dbReference type="Proteomes" id="UP001283361"/>
    </source>
</evidence>
<dbReference type="InterPro" id="IPR001905">
    <property type="entry name" value="Ammonium_transpt"/>
</dbReference>
<evidence type="ECO:0000256" key="6">
    <source>
        <dbReference type="ARBA" id="ARBA00023136"/>
    </source>
</evidence>
<feature type="transmembrane region" description="Helical" evidence="8">
    <location>
        <begin position="254"/>
        <end position="275"/>
    </location>
</feature>
<evidence type="ECO:0000256" key="3">
    <source>
        <dbReference type="ARBA" id="ARBA00022448"/>
    </source>
</evidence>
<feature type="compositionally biased region" description="Basic and acidic residues" evidence="9">
    <location>
        <begin position="549"/>
        <end position="567"/>
    </location>
</feature>
<proteinExistence type="inferred from homology"/>
<keyword evidence="6 8" id="KW-0472">Membrane</keyword>
<dbReference type="InterPro" id="IPR024041">
    <property type="entry name" value="NH4_transpt_AmtB-like_dom"/>
</dbReference>
<feature type="compositionally biased region" description="Polar residues" evidence="9">
    <location>
        <begin position="568"/>
        <end position="577"/>
    </location>
</feature>
<evidence type="ECO:0000256" key="2">
    <source>
        <dbReference type="ARBA" id="ARBA00005887"/>
    </source>
</evidence>
<dbReference type="FunFam" id="1.10.3430.10:FF:000008">
    <property type="entry name" value="Ammonium transporter"/>
    <property type="match status" value="1"/>
</dbReference>
<dbReference type="GO" id="GO:0005886">
    <property type="term" value="C:plasma membrane"/>
    <property type="evidence" value="ECO:0007669"/>
    <property type="project" value="UniProtKB-SubCell"/>
</dbReference>
<keyword evidence="12" id="KW-1185">Reference proteome</keyword>
<dbReference type="Gene3D" id="1.10.3430.10">
    <property type="entry name" value="Ammonium transporter AmtB like domains"/>
    <property type="match status" value="1"/>
</dbReference>
<comment type="caution">
    <text evidence="11">The sequence shown here is derived from an EMBL/GenBank/DDBJ whole genome shotgun (WGS) entry which is preliminary data.</text>
</comment>
<evidence type="ECO:0000256" key="8">
    <source>
        <dbReference type="RuleBase" id="RU362002"/>
    </source>
</evidence>
<dbReference type="SUPFAM" id="SSF111352">
    <property type="entry name" value="Ammonium transporter"/>
    <property type="match status" value="1"/>
</dbReference>
<keyword evidence="3 8" id="KW-0813">Transport</keyword>
<organism evidence="11 12">
    <name type="scientific">Elysia crispata</name>
    <name type="common">lettuce slug</name>
    <dbReference type="NCBI Taxonomy" id="231223"/>
    <lineage>
        <taxon>Eukaryota</taxon>
        <taxon>Metazoa</taxon>
        <taxon>Spiralia</taxon>
        <taxon>Lophotrochozoa</taxon>
        <taxon>Mollusca</taxon>
        <taxon>Gastropoda</taxon>
        <taxon>Heterobranchia</taxon>
        <taxon>Euthyneura</taxon>
        <taxon>Panpulmonata</taxon>
        <taxon>Sacoglossa</taxon>
        <taxon>Placobranchoidea</taxon>
        <taxon>Plakobranchidae</taxon>
        <taxon>Elysia</taxon>
    </lineage>
</organism>
<evidence type="ECO:0000256" key="5">
    <source>
        <dbReference type="ARBA" id="ARBA00022989"/>
    </source>
</evidence>
<evidence type="ECO:0000256" key="4">
    <source>
        <dbReference type="ARBA" id="ARBA00022692"/>
    </source>
</evidence>